<dbReference type="KEGG" id="bman:114247272"/>
<accession>A0A6J2K182</accession>
<name>A0A6J2K182_BOMMA</name>
<gene>
    <name evidence="5" type="primary">LOC114247272</name>
</gene>
<proteinExistence type="predicted"/>
<evidence type="ECO:0000256" key="1">
    <source>
        <dbReference type="SAM" id="Coils"/>
    </source>
</evidence>
<dbReference type="Proteomes" id="UP000504629">
    <property type="component" value="Unplaced"/>
</dbReference>
<dbReference type="Pfam" id="PF25298">
    <property type="entry name" value="Baculo_FP_2nd"/>
    <property type="match status" value="1"/>
</dbReference>
<evidence type="ECO:0000256" key="2">
    <source>
        <dbReference type="SAM" id="MobiDB-lite"/>
    </source>
</evidence>
<feature type="coiled-coil region" evidence="1">
    <location>
        <begin position="95"/>
        <end position="129"/>
    </location>
</feature>
<reference evidence="5" key="1">
    <citation type="submission" date="2025-08" db="UniProtKB">
        <authorList>
            <consortium name="RefSeq"/>
        </authorList>
    </citation>
    <scope>IDENTIFICATION</scope>
    <source>
        <tissue evidence="5">Silk gland</tissue>
    </source>
</reference>
<evidence type="ECO:0000313" key="5">
    <source>
        <dbReference type="RefSeq" id="XP_028035986.1"/>
    </source>
</evidence>
<keyword evidence="1" id="KW-0175">Coiled coil</keyword>
<dbReference type="InterPro" id="IPR057251">
    <property type="entry name" value="FP_C"/>
</dbReference>
<dbReference type="RefSeq" id="XP_028035986.1">
    <property type="nucleotide sequence ID" value="XM_028180185.1"/>
</dbReference>
<dbReference type="OrthoDB" id="7484550at2759"/>
<evidence type="ECO:0000313" key="4">
    <source>
        <dbReference type="Proteomes" id="UP000504629"/>
    </source>
</evidence>
<keyword evidence="4" id="KW-1185">Reference proteome</keyword>
<dbReference type="GeneID" id="114247272"/>
<protein>
    <submittedName>
        <fullName evidence="5">Uncharacterized protein LOC114247272</fullName>
    </submittedName>
</protein>
<sequence length="312" mass="36552">MPLNRSPPSTPHNTVTQNISPSSLVQTETVMDSGDKEYLNITQRNKKRQRFESKPQSKQNTDNYQFQNFMSEMKSMFNLFKTQQDKSIEKIYEVVEQIKNQNDSIQSSINFLSEKYDALNKQIVNLETETRNNLIYIQELENKLEKNEQNIRAPCVEIRNIPGREKETKDDLLSILWKITDTLNVPVENHEIKDIFRISTKKNPSKKTIIVEFTTNLKKEKFIRMYKKHNKGNNKLGTVNVGMSGPDMPIFISENLTAKKKRVFYLSRDFAKCNDYRYCWVSNGKIFIRKNDGSPQHLINEEADLRKLNITI</sequence>
<feature type="compositionally biased region" description="Polar residues" evidence="2">
    <location>
        <begin position="11"/>
        <end position="25"/>
    </location>
</feature>
<feature type="domain" description="FP protein C-terminal" evidence="3">
    <location>
        <begin position="257"/>
        <end position="308"/>
    </location>
</feature>
<evidence type="ECO:0000259" key="3">
    <source>
        <dbReference type="Pfam" id="PF25298"/>
    </source>
</evidence>
<organism evidence="4 5">
    <name type="scientific">Bombyx mandarina</name>
    <name type="common">Wild silk moth</name>
    <name type="synonym">Wild silkworm</name>
    <dbReference type="NCBI Taxonomy" id="7092"/>
    <lineage>
        <taxon>Eukaryota</taxon>
        <taxon>Metazoa</taxon>
        <taxon>Ecdysozoa</taxon>
        <taxon>Arthropoda</taxon>
        <taxon>Hexapoda</taxon>
        <taxon>Insecta</taxon>
        <taxon>Pterygota</taxon>
        <taxon>Neoptera</taxon>
        <taxon>Endopterygota</taxon>
        <taxon>Lepidoptera</taxon>
        <taxon>Glossata</taxon>
        <taxon>Ditrysia</taxon>
        <taxon>Bombycoidea</taxon>
        <taxon>Bombycidae</taxon>
        <taxon>Bombycinae</taxon>
        <taxon>Bombyx</taxon>
    </lineage>
</organism>
<feature type="region of interest" description="Disordered" evidence="2">
    <location>
        <begin position="1"/>
        <end position="25"/>
    </location>
</feature>
<dbReference type="AlphaFoldDB" id="A0A6J2K182"/>